<comment type="subcellular location">
    <subcellularLocation>
        <location evidence="1">Secreted</location>
    </subcellularLocation>
</comment>
<evidence type="ECO:0000259" key="3">
    <source>
        <dbReference type="Pfam" id="PF00188"/>
    </source>
</evidence>
<accession>A0ABQ1VHH8</accession>
<dbReference type="Proteomes" id="UP000640509">
    <property type="component" value="Unassembled WGS sequence"/>
</dbReference>
<dbReference type="Pfam" id="PF00353">
    <property type="entry name" value="HemolysinCabind"/>
    <property type="match status" value="2"/>
</dbReference>
<dbReference type="PRINTS" id="PR00313">
    <property type="entry name" value="CABNDNGRPT"/>
</dbReference>
<comment type="caution">
    <text evidence="4">The sequence shown here is derived from an EMBL/GenBank/DDBJ whole genome shotgun (WGS) entry which is preliminary data.</text>
</comment>
<dbReference type="InterPro" id="IPR035940">
    <property type="entry name" value="CAP_sf"/>
</dbReference>
<sequence>MSYATANERYFASLINQSRKAEGLAPLVLEKRLNDSAQAHSRWMLETDVFSHKGQGGSSSRQRIEKAGFDLAGQWMTAENIAYVSIQGASDLQDEIRQLHRNLLDSPGHYANIMGKAAYVGIGLEVGTIAVGGRNYQVLMATQNFADTDGQVRLDGGTFLRVAPPTASSAVQSRADWLDAFNGKVFTTSAMGTAMNDDYRLTALNDTVQAGAGNDWVAGWAGNDRLHGQQGADRLIGGAGADVLNGGLGNDTLQGGTENDQLAGEDGNDLLFGDAGQDKLWGGLGADRLFGGDGADLLSGQAGNDWLHGGAQNDTMAGGDGNDTLTGGAGNDLLNGGAGIDSFVFVKGGGTDTIQDFQQGLDRLLIAKALLDQDPAVFMRDHMTKTATGVVVDLGGGDRIVLAGAHLTVTGVADDIFAY</sequence>
<proteinExistence type="predicted"/>
<evidence type="ECO:0000256" key="1">
    <source>
        <dbReference type="ARBA" id="ARBA00004613"/>
    </source>
</evidence>
<evidence type="ECO:0000313" key="4">
    <source>
        <dbReference type="EMBL" id="GGF62270.1"/>
    </source>
</evidence>
<keyword evidence="5" id="KW-1185">Reference proteome</keyword>
<dbReference type="Gene3D" id="2.150.10.10">
    <property type="entry name" value="Serralysin-like metalloprotease, C-terminal"/>
    <property type="match status" value="2"/>
</dbReference>
<evidence type="ECO:0000313" key="5">
    <source>
        <dbReference type="Proteomes" id="UP000640509"/>
    </source>
</evidence>
<dbReference type="InterPro" id="IPR014044">
    <property type="entry name" value="CAP_dom"/>
</dbReference>
<dbReference type="SUPFAM" id="SSF55797">
    <property type="entry name" value="PR-1-like"/>
    <property type="match status" value="1"/>
</dbReference>
<organism evidence="4 5">
    <name type="scientific">Paracoccus acridae</name>
    <dbReference type="NCBI Taxonomy" id="1795310"/>
    <lineage>
        <taxon>Bacteria</taxon>
        <taxon>Pseudomonadati</taxon>
        <taxon>Pseudomonadota</taxon>
        <taxon>Alphaproteobacteria</taxon>
        <taxon>Rhodobacterales</taxon>
        <taxon>Paracoccaceae</taxon>
        <taxon>Paracoccus</taxon>
    </lineage>
</organism>
<name>A0ABQ1VHH8_9RHOB</name>
<evidence type="ECO:0000256" key="2">
    <source>
        <dbReference type="ARBA" id="ARBA00022525"/>
    </source>
</evidence>
<dbReference type="Gene3D" id="3.40.33.10">
    <property type="entry name" value="CAP"/>
    <property type="match status" value="1"/>
</dbReference>
<dbReference type="PANTHER" id="PTHR38340:SF1">
    <property type="entry name" value="S-LAYER PROTEIN"/>
    <property type="match status" value="1"/>
</dbReference>
<gene>
    <name evidence="4" type="ORF">GCM10011402_12880</name>
</gene>
<dbReference type="EMBL" id="BMIV01000003">
    <property type="protein sequence ID" value="GGF62270.1"/>
    <property type="molecule type" value="Genomic_DNA"/>
</dbReference>
<dbReference type="PANTHER" id="PTHR38340">
    <property type="entry name" value="S-LAYER PROTEIN"/>
    <property type="match status" value="1"/>
</dbReference>
<dbReference type="PROSITE" id="PS00330">
    <property type="entry name" value="HEMOLYSIN_CALCIUM"/>
    <property type="match status" value="1"/>
</dbReference>
<protein>
    <recommendedName>
        <fullName evidence="3">SCP domain-containing protein</fullName>
    </recommendedName>
</protein>
<dbReference type="CDD" id="cd05379">
    <property type="entry name" value="CAP_bacterial"/>
    <property type="match status" value="1"/>
</dbReference>
<dbReference type="InterPro" id="IPR018511">
    <property type="entry name" value="Hemolysin-typ_Ca-bd_CS"/>
</dbReference>
<feature type="domain" description="SCP" evidence="3">
    <location>
        <begin position="13"/>
        <end position="125"/>
    </location>
</feature>
<dbReference type="InterPro" id="IPR011049">
    <property type="entry name" value="Serralysin-like_metalloprot_C"/>
</dbReference>
<dbReference type="InterPro" id="IPR001343">
    <property type="entry name" value="Hemolysn_Ca-bd"/>
</dbReference>
<reference evidence="5" key="1">
    <citation type="journal article" date="2019" name="Int. J. Syst. Evol. Microbiol.">
        <title>The Global Catalogue of Microorganisms (GCM) 10K type strain sequencing project: providing services to taxonomists for standard genome sequencing and annotation.</title>
        <authorList>
            <consortium name="The Broad Institute Genomics Platform"/>
            <consortium name="The Broad Institute Genome Sequencing Center for Infectious Disease"/>
            <person name="Wu L."/>
            <person name="Ma J."/>
        </authorList>
    </citation>
    <scope>NUCLEOTIDE SEQUENCE [LARGE SCALE GENOMIC DNA]</scope>
    <source>
        <strain evidence="5">CGMCC 1.15419</strain>
    </source>
</reference>
<dbReference type="Pfam" id="PF00188">
    <property type="entry name" value="CAP"/>
    <property type="match status" value="1"/>
</dbReference>
<dbReference type="InterPro" id="IPR050557">
    <property type="entry name" value="RTX_toxin/Mannuronan_C5-epim"/>
</dbReference>
<dbReference type="RefSeq" id="WP_188714519.1">
    <property type="nucleotide sequence ID" value="NZ_BMIV01000003.1"/>
</dbReference>
<dbReference type="SUPFAM" id="SSF51120">
    <property type="entry name" value="beta-Roll"/>
    <property type="match status" value="2"/>
</dbReference>
<keyword evidence="2" id="KW-0964">Secreted</keyword>